<name>A0ABS6RZ05_9BACT</name>
<keyword evidence="5" id="KW-0255">Endonuclease</keyword>
<dbReference type="Pfam" id="PF01420">
    <property type="entry name" value="Methylase_S"/>
    <property type="match status" value="1"/>
</dbReference>
<dbReference type="EMBL" id="JABXWD010000162">
    <property type="protein sequence ID" value="MBV6341879.1"/>
    <property type="molecule type" value="Genomic_DNA"/>
</dbReference>
<accession>A0ABS6RZ05</accession>
<protein>
    <submittedName>
        <fullName evidence="5">Restriction endonuclease subunit S</fullName>
    </submittedName>
</protein>
<feature type="domain" description="Type I restriction modification DNA specificity" evidence="4">
    <location>
        <begin position="8"/>
        <end position="118"/>
    </location>
</feature>
<evidence type="ECO:0000256" key="1">
    <source>
        <dbReference type="ARBA" id="ARBA00010923"/>
    </source>
</evidence>
<dbReference type="SUPFAM" id="SSF116734">
    <property type="entry name" value="DNA methylase specificity domain"/>
    <property type="match status" value="1"/>
</dbReference>
<organism evidence="5 6">
    <name type="scientific">Candidatus Magnetobacterium casense</name>
    <dbReference type="NCBI Taxonomy" id="1455061"/>
    <lineage>
        <taxon>Bacteria</taxon>
        <taxon>Pseudomonadati</taxon>
        <taxon>Nitrospirota</taxon>
        <taxon>Thermodesulfovibrionia</taxon>
        <taxon>Thermodesulfovibrionales</taxon>
        <taxon>Candidatus Magnetobacteriaceae</taxon>
        <taxon>Candidatus Magnetobacterium</taxon>
    </lineage>
</organism>
<evidence type="ECO:0000256" key="3">
    <source>
        <dbReference type="ARBA" id="ARBA00023125"/>
    </source>
</evidence>
<evidence type="ECO:0000313" key="6">
    <source>
        <dbReference type="Proteomes" id="UP001196980"/>
    </source>
</evidence>
<keyword evidence="2" id="KW-0680">Restriction system</keyword>
<dbReference type="PANTHER" id="PTHR43140:SF1">
    <property type="entry name" value="TYPE I RESTRICTION ENZYME ECOKI SPECIFICITY SUBUNIT"/>
    <property type="match status" value="1"/>
</dbReference>
<keyword evidence="5" id="KW-0378">Hydrolase</keyword>
<dbReference type="InterPro" id="IPR044946">
    <property type="entry name" value="Restrct_endonuc_typeI_TRD_sf"/>
</dbReference>
<keyword evidence="6" id="KW-1185">Reference proteome</keyword>
<dbReference type="InterPro" id="IPR000055">
    <property type="entry name" value="Restrct_endonuc_typeI_TRD"/>
</dbReference>
<comment type="similarity">
    <text evidence="1">Belongs to the type-I restriction system S methylase family.</text>
</comment>
<dbReference type="InterPro" id="IPR051212">
    <property type="entry name" value="Type-I_RE_S_subunit"/>
</dbReference>
<comment type="caution">
    <text evidence="5">The sequence shown here is derived from an EMBL/GenBank/DDBJ whole genome shotgun (WGS) entry which is preliminary data.</text>
</comment>
<reference evidence="5 6" key="1">
    <citation type="journal article" date="2020" name="J Geophys Res Biogeosci">
        <title>Magnetotaxis as an Adaptation to Enable Bacterial Shuttling of Microbial Sulfur and Sulfur Cycling Across Aquatic Oxic#Anoxic Interfaces.</title>
        <authorList>
            <person name="Li J."/>
            <person name="Liu P."/>
            <person name="Wang J."/>
            <person name="Roberts A.P."/>
            <person name="Pan Y."/>
        </authorList>
    </citation>
    <scope>NUCLEOTIDE SEQUENCE [LARGE SCALE GENOMIC DNA]</scope>
    <source>
        <strain evidence="5 6">MYR-1_YQ</strain>
    </source>
</reference>
<evidence type="ECO:0000259" key="4">
    <source>
        <dbReference type="Pfam" id="PF01420"/>
    </source>
</evidence>
<keyword evidence="5" id="KW-0540">Nuclease</keyword>
<dbReference type="PANTHER" id="PTHR43140">
    <property type="entry name" value="TYPE-1 RESTRICTION ENZYME ECOKI SPECIFICITY PROTEIN"/>
    <property type="match status" value="1"/>
</dbReference>
<dbReference type="GO" id="GO:0004519">
    <property type="term" value="F:endonuclease activity"/>
    <property type="evidence" value="ECO:0007669"/>
    <property type="project" value="UniProtKB-KW"/>
</dbReference>
<evidence type="ECO:0000313" key="5">
    <source>
        <dbReference type="EMBL" id="MBV6341879.1"/>
    </source>
</evidence>
<gene>
    <name evidence="5" type="ORF">HWQ67_09805</name>
</gene>
<dbReference type="Proteomes" id="UP001196980">
    <property type="component" value="Unassembled WGS sequence"/>
</dbReference>
<sequence>MAQSKLWSKGTLCITIAANIAETAFLGIDACFPDSIAGFTANENTALSKYIYYFFKGNQNRIEAFAPATAQKNINLNTLKTLFIPYCSLSEQSAIVQEIETRLSVCDKLEETITQSLQTAEALRQSILKKAFEGRLLTDEELEETRKATDWEPAERLLERIKAEKAYIQQPTKKRKKR</sequence>
<dbReference type="Gene3D" id="3.90.220.20">
    <property type="entry name" value="DNA methylase specificity domains"/>
    <property type="match status" value="2"/>
</dbReference>
<evidence type="ECO:0000256" key="2">
    <source>
        <dbReference type="ARBA" id="ARBA00022747"/>
    </source>
</evidence>
<proteinExistence type="inferred from homology"/>
<keyword evidence="3" id="KW-0238">DNA-binding</keyword>